<evidence type="ECO:0000259" key="6">
    <source>
        <dbReference type="Pfam" id="PF00884"/>
    </source>
</evidence>
<keyword evidence="8" id="KW-1185">Reference proteome</keyword>
<evidence type="ECO:0000256" key="4">
    <source>
        <dbReference type="ARBA" id="ARBA00022837"/>
    </source>
</evidence>
<dbReference type="PROSITE" id="PS00523">
    <property type="entry name" value="SULFATASE_1"/>
    <property type="match status" value="1"/>
</dbReference>
<dbReference type="EMBL" id="ABCK01000026">
    <property type="protein sequence ID" value="EDM25654.1"/>
    <property type="molecule type" value="Genomic_DNA"/>
</dbReference>
<comment type="similarity">
    <text evidence="1">Belongs to the sulfatase family.</text>
</comment>
<dbReference type="InterPro" id="IPR017850">
    <property type="entry name" value="Alkaline_phosphatase_core_sf"/>
</dbReference>
<evidence type="ECO:0000256" key="5">
    <source>
        <dbReference type="SAM" id="SignalP"/>
    </source>
</evidence>
<keyword evidence="2" id="KW-0479">Metal-binding</keyword>
<dbReference type="InterPro" id="IPR000917">
    <property type="entry name" value="Sulfatase_N"/>
</dbReference>
<dbReference type="Gene3D" id="3.40.720.10">
    <property type="entry name" value="Alkaline Phosphatase, subunit A"/>
    <property type="match status" value="1"/>
</dbReference>
<dbReference type="AlphaFoldDB" id="A6DRW9"/>
<evidence type="ECO:0000313" key="8">
    <source>
        <dbReference type="Proteomes" id="UP000004947"/>
    </source>
</evidence>
<name>A6DRW9_9BACT</name>
<evidence type="ECO:0000256" key="2">
    <source>
        <dbReference type="ARBA" id="ARBA00022723"/>
    </source>
</evidence>
<dbReference type="GO" id="GO:0004065">
    <property type="term" value="F:arylsulfatase activity"/>
    <property type="evidence" value="ECO:0007669"/>
    <property type="project" value="TreeGrafter"/>
</dbReference>
<gene>
    <name evidence="7" type="ORF">LNTAR_25210</name>
</gene>
<keyword evidence="5" id="KW-0732">Signal</keyword>
<dbReference type="Proteomes" id="UP000004947">
    <property type="component" value="Unassembled WGS sequence"/>
</dbReference>
<sequence length="479" mass="53935">MTKAIILGLLFSLSSFCSTTPQSSVEKPNILFIMLDDLGKEWISCYGAEDIKTPNIDALAAGGMMFNNAYSMPSCTPSRTTVLTGKYPWRTGWTSHWDVPRWGVAYFDWKLKENSTFASLMRDNGYSTCAVGKWQINDFRLEPHVLKKHGFDDWAMWTGCETGNEKVSASRNYSPYINTPAEGSKVYKDEFIADVCTDYLIKYMRQHKDKAMCLYYPMPLPHPPLMATPDEPKVKTRIAKHRALVRYIDKTVGQIVNTLEELKIRDRTIIIFSTDNGTIPGITGTVNGLPVRGEKGRKSERGVCAPFIVNCPGLVPAGIKTDAIADFSDLLPTFIELAGGQIPEDLIIDGKSFAPLILGDKNYVPREWIMSIGESAGQITKDGVRNKDAFGKRVIRDKQYKVWVSNKKTIDRLHDLKIDPREKTNFLNSKLPEHKLALKKFQAIVDSLPDKDAHRAYTPRATNPWDMKLKTTKSPKAIK</sequence>
<organism evidence="7 8">
    <name type="scientific">Lentisphaera araneosa HTCC2155</name>
    <dbReference type="NCBI Taxonomy" id="313628"/>
    <lineage>
        <taxon>Bacteria</taxon>
        <taxon>Pseudomonadati</taxon>
        <taxon>Lentisphaerota</taxon>
        <taxon>Lentisphaeria</taxon>
        <taxon>Lentisphaerales</taxon>
        <taxon>Lentisphaeraceae</taxon>
        <taxon>Lentisphaera</taxon>
    </lineage>
</organism>
<dbReference type="RefSeq" id="WP_007280587.1">
    <property type="nucleotide sequence ID" value="NZ_ABCK01000026.1"/>
</dbReference>
<dbReference type="OrthoDB" id="9766107at2"/>
<dbReference type="InterPro" id="IPR050738">
    <property type="entry name" value="Sulfatase"/>
</dbReference>
<dbReference type="eggNOG" id="COG3119">
    <property type="taxonomic scope" value="Bacteria"/>
</dbReference>
<dbReference type="STRING" id="313628.LNTAR_25210"/>
<feature type="domain" description="Sulfatase N-terminal" evidence="6">
    <location>
        <begin position="28"/>
        <end position="339"/>
    </location>
</feature>
<dbReference type="InterPro" id="IPR024607">
    <property type="entry name" value="Sulfatase_CS"/>
</dbReference>
<keyword evidence="3" id="KW-0378">Hydrolase</keyword>
<reference evidence="7 8" key="1">
    <citation type="journal article" date="2010" name="J. Bacteriol.">
        <title>Genome sequence of Lentisphaera araneosa HTCC2155T, the type species of the order Lentisphaerales in the phylum Lentisphaerae.</title>
        <authorList>
            <person name="Thrash J.C."/>
            <person name="Cho J.C."/>
            <person name="Vergin K.L."/>
            <person name="Morris R.M."/>
            <person name="Giovannoni S.J."/>
        </authorList>
    </citation>
    <scope>NUCLEOTIDE SEQUENCE [LARGE SCALE GENOMIC DNA]</scope>
    <source>
        <strain evidence="7 8">HTCC2155</strain>
    </source>
</reference>
<dbReference type="GO" id="GO:0046872">
    <property type="term" value="F:metal ion binding"/>
    <property type="evidence" value="ECO:0007669"/>
    <property type="project" value="UniProtKB-KW"/>
</dbReference>
<evidence type="ECO:0000256" key="3">
    <source>
        <dbReference type="ARBA" id="ARBA00022801"/>
    </source>
</evidence>
<proteinExistence type="inferred from homology"/>
<comment type="caution">
    <text evidence="7">The sequence shown here is derived from an EMBL/GenBank/DDBJ whole genome shotgun (WGS) entry which is preliminary data.</text>
</comment>
<dbReference type="PANTHER" id="PTHR42693:SF53">
    <property type="entry name" value="ENDO-4-O-SULFATASE"/>
    <property type="match status" value="1"/>
</dbReference>
<accession>A6DRW9</accession>
<keyword evidence="4" id="KW-0106">Calcium</keyword>
<feature type="signal peptide" evidence="5">
    <location>
        <begin position="1"/>
        <end position="19"/>
    </location>
</feature>
<dbReference type="SUPFAM" id="SSF53649">
    <property type="entry name" value="Alkaline phosphatase-like"/>
    <property type="match status" value="1"/>
</dbReference>
<dbReference type="PANTHER" id="PTHR42693">
    <property type="entry name" value="ARYLSULFATASE FAMILY MEMBER"/>
    <property type="match status" value="1"/>
</dbReference>
<dbReference type="Pfam" id="PF00884">
    <property type="entry name" value="Sulfatase"/>
    <property type="match status" value="1"/>
</dbReference>
<evidence type="ECO:0000256" key="1">
    <source>
        <dbReference type="ARBA" id="ARBA00008779"/>
    </source>
</evidence>
<feature type="chain" id="PRO_5002691383" evidence="5">
    <location>
        <begin position="20"/>
        <end position="479"/>
    </location>
</feature>
<evidence type="ECO:0000313" key="7">
    <source>
        <dbReference type="EMBL" id="EDM25654.1"/>
    </source>
</evidence>
<protein>
    <submittedName>
        <fullName evidence="7">N-acetylgalactosamine 6-sulfate sulfatase (GALNS)</fullName>
    </submittedName>
</protein>